<dbReference type="EMBL" id="ACHF01000019">
    <property type="protein sequence ID" value="EEI63951.1"/>
    <property type="molecule type" value="Genomic_DNA"/>
</dbReference>
<evidence type="ECO:0000313" key="2">
    <source>
        <dbReference type="Proteomes" id="UP000006237"/>
    </source>
</evidence>
<organism evidence="1 2">
    <name type="scientific">Corynebacterium glucuronolyticum ATCC 51866</name>
    <dbReference type="NCBI Taxonomy" id="548478"/>
    <lineage>
        <taxon>Bacteria</taxon>
        <taxon>Bacillati</taxon>
        <taxon>Actinomycetota</taxon>
        <taxon>Actinomycetes</taxon>
        <taxon>Mycobacteriales</taxon>
        <taxon>Corynebacteriaceae</taxon>
        <taxon>Corynebacterium</taxon>
    </lineage>
</organism>
<gene>
    <name evidence="1" type="ORF">HMPREF0293_0582</name>
</gene>
<protein>
    <submittedName>
        <fullName evidence="1">Uncharacterized protein</fullName>
    </submittedName>
</protein>
<dbReference type="Proteomes" id="UP000006237">
    <property type="component" value="Unassembled WGS sequence"/>
</dbReference>
<proteinExistence type="predicted"/>
<comment type="caution">
    <text evidence="1">The sequence shown here is derived from an EMBL/GenBank/DDBJ whole genome shotgun (WGS) entry which is preliminary data.</text>
</comment>
<feature type="non-terminal residue" evidence="1">
    <location>
        <position position="112"/>
    </location>
</feature>
<sequence>MTEDSNQYRIFYIGRLGQFLDILWETACTPTMTVLQRLQTTIAHEMKNGHTPHRSGCDVARTPQSTPVDMTQFSANDVFIRPIEHYADDGDTGLVNDVFPYGTHTSQEGGNL</sequence>
<reference evidence="1 2" key="1">
    <citation type="submission" date="2009-01" db="EMBL/GenBank/DDBJ databases">
        <authorList>
            <person name="Qin X."/>
            <person name="Bachman B."/>
            <person name="Battles P."/>
            <person name="Bell A."/>
            <person name="Bess C."/>
            <person name="Bickham C."/>
            <person name="Chaboub L."/>
            <person name="Chen D."/>
            <person name="Coyle M."/>
            <person name="Deiros D.R."/>
            <person name="Dinh H."/>
            <person name="Forbes L."/>
            <person name="Fowler G."/>
            <person name="Francisco L."/>
            <person name="Fu Q."/>
            <person name="Gubbala S."/>
            <person name="Hale W."/>
            <person name="Han Y."/>
            <person name="Hemphill L."/>
            <person name="Highlander S.K."/>
            <person name="Hirani K."/>
            <person name="Hogues M."/>
            <person name="Jackson L."/>
            <person name="Jakkamsetti A."/>
            <person name="Javaid M."/>
            <person name="Jiang H."/>
            <person name="Korchina V."/>
            <person name="Kovar C."/>
            <person name="Lara F."/>
            <person name="Lee S."/>
            <person name="Mata R."/>
            <person name="Mathew T."/>
            <person name="Moen C."/>
            <person name="Morales K."/>
            <person name="Munidasa M."/>
            <person name="Nazareth L."/>
            <person name="Ngo R."/>
            <person name="Nguyen L."/>
            <person name="Okwuonu G."/>
            <person name="Ongeri F."/>
            <person name="Patil S."/>
            <person name="Petrosino J."/>
            <person name="Pham C."/>
            <person name="Pham P."/>
            <person name="Pu L.-L."/>
            <person name="Puazo M."/>
            <person name="Raj R."/>
            <person name="Reid J."/>
            <person name="Rouhana J."/>
            <person name="Saada N."/>
            <person name="Shang Y."/>
            <person name="Simmons D."/>
            <person name="Thornton R."/>
            <person name="Warren J."/>
            <person name="Weissenberger G."/>
            <person name="Zhang J."/>
            <person name="Zhang L."/>
            <person name="Zhou C."/>
            <person name="Zhu D."/>
            <person name="Muzny D."/>
            <person name="Worley K."/>
            <person name="Gibbs R."/>
        </authorList>
    </citation>
    <scope>NUCLEOTIDE SEQUENCE [LARGE SCALE GENOMIC DNA]</scope>
    <source>
        <strain evidence="1 2">ATCC 51866</strain>
    </source>
</reference>
<keyword evidence="2" id="KW-1185">Reference proteome</keyword>
<evidence type="ECO:0000313" key="1">
    <source>
        <dbReference type="EMBL" id="EEI63951.1"/>
    </source>
</evidence>
<name>A0ABP2DY73_9CORY</name>
<accession>A0ABP2DY73</accession>